<organism evidence="1 2">
    <name type="scientific">Pyrocoelia pectoralis</name>
    <dbReference type="NCBI Taxonomy" id="417401"/>
    <lineage>
        <taxon>Eukaryota</taxon>
        <taxon>Metazoa</taxon>
        <taxon>Ecdysozoa</taxon>
        <taxon>Arthropoda</taxon>
        <taxon>Hexapoda</taxon>
        <taxon>Insecta</taxon>
        <taxon>Pterygota</taxon>
        <taxon>Neoptera</taxon>
        <taxon>Endopterygota</taxon>
        <taxon>Coleoptera</taxon>
        <taxon>Polyphaga</taxon>
        <taxon>Elateriformia</taxon>
        <taxon>Elateroidea</taxon>
        <taxon>Lampyridae</taxon>
        <taxon>Lampyrinae</taxon>
        <taxon>Pyrocoelia</taxon>
    </lineage>
</organism>
<dbReference type="Proteomes" id="UP001329430">
    <property type="component" value="Chromosome 5"/>
</dbReference>
<evidence type="ECO:0000313" key="1">
    <source>
        <dbReference type="EMBL" id="KAK5643523.1"/>
    </source>
</evidence>
<reference evidence="1 2" key="1">
    <citation type="journal article" date="2024" name="Insects">
        <title>An Improved Chromosome-Level Genome Assembly of the Firefly Pyrocoelia pectoralis.</title>
        <authorList>
            <person name="Fu X."/>
            <person name="Meyer-Rochow V.B."/>
            <person name="Ballantyne L."/>
            <person name="Zhu X."/>
        </authorList>
    </citation>
    <scope>NUCLEOTIDE SEQUENCE [LARGE SCALE GENOMIC DNA]</scope>
    <source>
        <strain evidence="1">XCY_ONT2</strain>
    </source>
</reference>
<gene>
    <name evidence="1" type="ORF">RI129_007368</name>
</gene>
<comment type="caution">
    <text evidence="1">The sequence shown here is derived from an EMBL/GenBank/DDBJ whole genome shotgun (WGS) entry which is preliminary data.</text>
</comment>
<dbReference type="AlphaFoldDB" id="A0AAN7ZLC4"/>
<protein>
    <submittedName>
        <fullName evidence="1">Uncharacterized protein</fullName>
    </submittedName>
</protein>
<evidence type="ECO:0000313" key="2">
    <source>
        <dbReference type="Proteomes" id="UP001329430"/>
    </source>
</evidence>
<name>A0AAN7ZLC4_9COLE</name>
<dbReference type="EMBL" id="JAVRBK010000005">
    <property type="protein sequence ID" value="KAK5643523.1"/>
    <property type="molecule type" value="Genomic_DNA"/>
</dbReference>
<proteinExistence type="predicted"/>
<sequence length="52" mass="6379">MVGLRQFLEKYTSKKVPDESTLRKRYLQQCFDDVICEIRDQLKHEYIWISID</sequence>
<keyword evidence="2" id="KW-1185">Reference proteome</keyword>
<accession>A0AAN7ZLC4</accession>